<accession>A0A1F6N9X5</accession>
<evidence type="ECO:0000313" key="14">
    <source>
        <dbReference type="Proteomes" id="UP000178726"/>
    </source>
</evidence>
<dbReference type="HAMAP" id="MF_00303">
    <property type="entry name" value="Trigger_factor_Tig"/>
    <property type="match status" value="1"/>
</dbReference>
<evidence type="ECO:0000256" key="5">
    <source>
        <dbReference type="ARBA" id="ARBA00023110"/>
    </source>
</evidence>
<dbReference type="InterPro" id="IPR037041">
    <property type="entry name" value="Trigger_fac_C_sf"/>
</dbReference>
<comment type="caution">
    <text evidence="13">The sequence shown here is derived from an EMBL/GenBank/DDBJ whole genome shotgun (WGS) entry which is preliminary data.</text>
</comment>
<dbReference type="PIRSF" id="PIRSF003095">
    <property type="entry name" value="Trigger_factor"/>
    <property type="match status" value="1"/>
</dbReference>
<keyword evidence="9" id="KW-0131">Cell cycle</keyword>
<dbReference type="GO" id="GO:0044183">
    <property type="term" value="F:protein folding chaperone"/>
    <property type="evidence" value="ECO:0007669"/>
    <property type="project" value="TreeGrafter"/>
</dbReference>
<keyword evidence="9" id="KW-0132">Cell division</keyword>
<dbReference type="STRING" id="1798689.A3I29_00695"/>
<dbReference type="GO" id="GO:0043022">
    <property type="term" value="F:ribosome binding"/>
    <property type="evidence" value="ECO:0007669"/>
    <property type="project" value="TreeGrafter"/>
</dbReference>
<dbReference type="Pfam" id="PF00254">
    <property type="entry name" value="FKBP_C"/>
    <property type="match status" value="1"/>
</dbReference>
<feature type="domain" description="PPIase FKBP-type" evidence="10">
    <location>
        <begin position="158"/>
        <end position="231"/>
    </location>
</feature>
<dbReference type="SUPFAM" id="SSF102735">
    <property type="entry name" value="Trigger factor ribosome-binding domain"/>
    <property type="match status" value="1"/>
</dbReference>
<proteinExistence type="inferred from homology"/>
<dbReference type="Pfam" id="PF05698">
    <property type="entry name" value="Trigger_C"/>
    <property type="match status" value="1"/>
</dbReference>
<dbReference type="GO" id="GO:0005737">
    <property type="term" value="C:cytoplasm"/>
    <property type="evidence" value="ECO:0007669"/>
    <property type="project" value="UniProtKB-SubCell"/>
</dbReference>
<comment type="catalytic activity">
    <reaction evidence="1 9">
        <text>[protein]-peptidylproline (omega=180) = [protein]-peptidylproline (omega=0)</text>
        <dbReference type="Rhea" id="RHEA:16237"/>
        <dbReference type="Rhea" id="RHEA-COMP:10747"/>
        <dbReference type="Rhea" id="RHEA-COMP:10748"/>
        <dbReference type="ChEBI" id="CHEBI:83833"/>
        <dbReference type="ChEBI" id="CHEBI:83834"/>
        <dbReference type="EC" id="5.2.1.8"/>
    </reaction>
</comment>
<dbReference type="PANTHER" id="PTHR30560:SF3">
    <property type="entry name" value="TRIGGER FACTOR-LIKE PROTEIN TIG, CHLOROPLASTIC"/>
    <property type="match status" value="1"/>
</dbReference>
<dbReference type="InterPro" id="IPR046357">
    <property type="entry name" value="PPIase_dom_sf"/>
</dbReference>
<organism evidence="13 14">
    <name type="scientific">Candidatus Magasanikbacteria bacterium RIFCSPLOWO2_02_FULL_44_11</name>
    <dbReference type="NCBI Taxonomy" id="1798689"/>
    <lineage>
        <taxon>Bacteria</taxon>
        <taxon>Candidatus Magasanikiibacteriota</taxon>
    </lineage>
</organism>
<dbReference type="EMBL" id="MFQK01000032">
    <property type="protein sequence ID" value="OGH80742.1"/>
    <property type="molecule type" value="Genomic_DNA"/>
</dbReference>
<evidence type="ECO:0000256" key="7">
    <source>
        <dbReference type="ARBA" id="ARBA00023235"/>
    </source>
</evidence>
<keyword evidence="9" id="KW-0963">Cytoplasm</keyword>
<dbReference type="GO" id="GO:0051301">
    <property type="term" value="P:cell division"/>
    <property type="evidence" value="ECO:0007669"/>
    <property type="project" value="UniProtKB-KW"/>
</dbReference>
<dbReference type="EC" id="5.2.1.8" evidence="3 9"/>
<keyword evidence="6 9" id="KW-0143">Chaperone</keyword>
<dbReference type="SUPFAM" id="SSF109998">
    <property type="entry name" value="Triger factor/SurA peptide-binding domain-like"/>
    <property type="match status" value="1"/>
</dbReference>
<evidence type="ECO:0000256" key="9">
    <source>
        <dbReference type="HAMAP-Rule" id="MF_00303"/>
    </source>
</evidence>
<evidence type="ECO:0000313" key="13">
    <source>
        <dbReference type="EMBL" id="OGH80742.1"/>
    </source>
</evidence>
<dbReference type="Proteomes" id="UP000178726">
    <property type="component" value="Unassembled WGS sequence"/>
</dbReference>
<dbReference type="InterPro" id="IPR008880">
    <property type="entry name" value="Trigger_fac_C"/>
</dbReference>
<dbReference type="InterPro" id="IPR001179">
    <property type="entry name" value="PPIase_FKBP_dom"/>
</dbReference>
<dbReference type="InterPro" id="IPR005215">
    <property type="entry name" value="Trig_fac"/>
</dbReference>
<evidence type="ECO:0000259" key="12">
    <source>
        <dbReference type="Pfam" id="PF05698"/>
    </source>
</evidence>
<protein>
    <recommendedName>
        <fullName evidence="4 9">Trigger factor</fullName>
        <shortName evidence="9">TF</shortName>
        <ecNumber evidence="3 9">5.2.1.8</ecNumber>
    </recommendedName>
    <alternativeName>
        <fullName evidence="8 9">PPIase</fullName>
    </alternativeName>
</protein>
<dbReference type="GO" id="GO:0051083">
    <property type="term" value="P:'de novo' cotranslational protein folding"/>
    <property type="evidence" value="ECO:0007669"/>
    <property type="project" value="TreeGrafter"/>
</dbReference>
<dbReference type="InterPro" id="IPR008881">
    <property type="entry name" value="Trigger_fac_ribosome-bd_bac"/>
</dbReference>
<dbReference type="Gene3D" id="3.10.50.40">
    <property type="match status" value="1"/>
</dbReference>
<dbReference type="GO" id="GO:0043335">
    <property type="term" value="P:protein unfolding"/>
    <property type="evidence" value="ECO:0007669"/>
    <property type="project" value="TreeGrafter"/>
</dbReference>
<dbReference type="NCBIfam" id="TIGR00115">
    <property type="entry name" value="tig"/>
    <property type="match status" value="1"/>
</dbReference>
<dbReference type="InterPro" id="IPR027304">
    <property type="entry name" value="Trigger_fact/SurA_dom_sf"/>
</dbReference>
<dbReference type="Gene3D" id="1.10.3120.10">
    <property type="entry name" value="Trigger factor, C-terminal domain"/>
    <property type="match status" value="1"/>
</dbReference>
<evidence type="ECO:0000256" key="1">
    <source>
        <dbReference type="ARBA" id="ARBA00000971"/>
    </source>
</evidence>
<comment type="domain">
    <text evidence="9">Consists of 3 domains; the N-terminus binds the ribosome, the middle domain has PPIase activity, while the C-terminus has intrinsic chaperone activity on its own.</text>
</comment>
<keyword evidence="5 9" id="KW-0697">Rotamase</keyword>
<sequence length="429" mass="48585">MKYDLKKLDQAQVSLTFTVTPADYKKDVENAAVKLSERAAIKGFRPGKAPYNIVKQQLGELKIMQEAVDAIIQKTYYEAIKAEKLETVGAPQVSIEKLAPGNDFVYKATVALMPEVKLADISKIKVEPKVVTVGEEDIKKVLEDLQKMQPKETATSDAATKNHKVVVDMNMSIDKVLVEGGQAKNHQVYLNEAHYIPGFADQLIGLKKDDTKEFTLPFPKEHYQKHLAGKNVDISVKVNDIFTLEYQDIDDVFAKSVGQDSVAKLKELIKTNVTREAENKEDQRQEVVILDQMIEKTTFGELPQVLVDSEKRKMFQELQYDLDRRGITVEKYLQDLKKTEEQIFKDFTEQATKRAKAALISRQVALDNKITVSKEDMDHELAMIKMSYPGDQTVEENLKRPEIIDTIAATLQNKKVIALLKEKIVGKKK</sequence>
<feature type="domain" description="Trigger factor C-terminal" evidence="12">
    <location>
        <begin position="261"/>
        <end position="422"/>
    </location>
</feature>
<evidence type="ECO:0000259" key="11">
    <source>
        <dbReference type="Pfam" id="PF05697"/>
    </source>
</evidence>
<evidence type="ECO:0000256" key="4">
    <source>
        <dbReference type="ARBA" id="ARBA00016902"/>
    </source>
</evidence>
<evidence type="ECO:0000256" key="6">
    <source>
        <dbReference type="ARBA" id="ARBA00023186"/>
    </source>
</evidence>
<gene>
    <name evidence="9" type="primary">tig</name>
    <name evidence="13" type="ORF">A3I29_00695</name>
</gene>
<reference evidence="13 14" key="1">
    <citation type="journal article" date="2016" name="Nat. Commun.">
        <title>Thousands of microbial genomes shed light on interconnected biogeochemical processes in an aquifer system.</title>
        <authorList>
            <person name="Anantharaman K."/>
            <person name="Brown C.T."/>
            <person name="Hug L.A."/>
            <person name="Sharon I."/>
            <person name="Castelle C.J."/>
            <person name="Probst A.J."/>
            <person name="Thomas B.C."/>
            <person name="Singh A."/>
            <person name="Wilkins M.J."/>
            <person name="Karaoz U."/>
            <person name="Brodie E.L."/>
            <person name="Williams K.H."/>
            <person name="Hubbard S.S."/>
            <person name="Banfield J.F."/>
        </authorList>
    </citation>
    <scope>NUCLEOTIDE SEQUENCE [LARGE SCALE GENOMIC DNA]</scope>
</reference>
<name>A0A1F6N9X5_9BACT</name>
<evidence type="ECO:0000256" key="2">
    <source>
        <dbReference type="ARBA" id="ARBA00005464"/>
    </source>
</evidence>
<evidence type="ECO:0000256" key="8">
    <source>
        <dbReference type="ARBA" id="ARBA00029986"/>
    </source>
</evidence>
<comment type="similarity">
    <text evidence="2 9">Belongs to the FKBP-type PPIase family. Tig subfamily.</text>
</comment>
<dbReference type="SUPFAM" id="SSF54534">
    <property type="entry name" value="FKBP-like"/>
    <property type="match status" value="1"/>
</dbReference>
<evidence type="ECO:0000259" key="10">
    <source>
        <dbReference type="Pfam" id="PF00254"/>
    </source>
</evidence>
<dbReference type="GO" id="GO:0003755">
    <property type="term" value="F:peptidyl-prolyl cis-trans isomerase activity"/>
    <property type="evidence" value="ECO:0007669"/>
    <property type="project" value="UniProtKB-UniRule"/>
</dbReference>
<dbReference type="InterPro" id="IPR036611">
    <property type="entry name" value="Trigger_fac_ribosome-bd_sf"/>
</dbReference>
<dbReference type="PANTHER" id="PTHR30560">
    <property type="entry name" value="TRIGGER FACTOR CHAPERONE AND PEPTIDYL-PROLYL CIS/TRANS ISOMERASE"/>
    <property type="match status" value="1"/>
</dbReference>
<dbReference type="Pfam" id="PF05697">
    <property type="entry name" value="Trigger_N"/>
    <property type="match status" value="1"/>
</dbReference>
<comment type="function">
    <text evidence="9">Involved in protein export. Acts as a chaperone by maintaining the newly synthesized protein in an open conformation. Functions as a peptidyl-prolyl cis-trans isomerase.</text>
</comment>
<dbReference type="Gene3D" id="3.30.70.1050">
    <property type="entry name" value="Trigger factor ribosome-binding domain"/>
    <property type="match status" value="1"/>
</dbReference>
<keyword evidence="7 9" id="KW-0413">Isomerase</keyword>
<comment type="subcellular location">
    <subcellularLocation>
        <location evidence="9">Cytoplasm</location>
    </subcellularLocation>
    <text evidence="9">About half TF is bound to the ribosome near the polypeptide exit tunnel while the other half is free in the cytoplasm.</text>
</comment>
<evidence type="ECO:0000256" key="3">
    <source>
        <dbReference type="ARBA" id="ARBA00013194"/>
    </source>
</evidence>
<dbReference type="GO" id="GO:0015031">
    <property type="term" value="P:protein transport"/>
    <property type="evidence" value="ECO:0007669"/>
    <property type="project" value="UniProtKB-UniRule"/>
</dbReference>
<dbReference type="AlphaFoldDB" id="A0A1F6N9X5"/>
<feature type="domain" description="Trigger factor ribosome-binding bacterial" evidence="11">
    <location>
        <begin position="1"/>
        <end position="145"/>
    </location>
</feature>